<feature type="domain" description="Cupin type-2" evidence="1">
    <location>
        <begin position="34"/>
        <end position="100"/>
    </location>
</feature>
<reference evidence="2 3" key="1">
    <citation type="journal article" date="2016" name="Nat. Commun.">
        <title>Thousands of microbial genomes shed light on interconnected biogeochemical processes in an aquifer system.</title>
        <authorList>
            <person name="Anantharaman K."/>
            <person name="Brown C.T."/>
            <person name="Hug L.A."/>
            <person name="Sharon I."/>
            <person name="Castelle C.J."/>
            <person name="Probst A.J."/>
            <person name="Thomas B.C."/>
            <person name="Singh A."/>
            <person name="Wilkins M.J."/>
            <person name="Karaoz U."/>
            <person name="Brodie E.L."/>
            <person name="Williams K.H."/>
            <person name="Hubbard S.S."/>
            <person name="Banfield J.F."/>
        </authorList>
    </citation>
    <scope>NUCLEOTIDE SEQUENCE [LARGE SCALE GENOMIC DNA]</scope>
</reference>
<gene>
    <name evidence="2" type="ORF">A2Y75_11265</name>
</gene>
<dbReference type="EMBL" id="MELK01000016">
    <property type="protein sequence ID" value="OFW59401.1"/>
    <property type="molecule type" value="Genomic_DNA"/>
</dbReference>
<protein>
    <recommendedName>
        <fullName evidence="1">Cupin type-2 domain-containing protein</fullName>
    </recommendedName>
</protein>
<dbReference type="Gene3D" id="2.60.120.10">
    <property type="entry name" value="Jelly Rolls"/>
    <property type="match status" value="1"/>
</dbReference>
<dbReference type="InterPro" id="IPR011051">
    <property type="entry name" value="RmlC_Cupin_sf"/>
</dbReference>
<dbReference type="PANTHER" id="PTHR37694:SF1">
    <property type="entry name" value="SLR8022 PROTEIN"/>
    <property type="match status" value="1"/>
</dbReference>
<dbReference type="InterPro" id="IPR013096">
    <property type="entry name" value="Cupin_2"/>
</dbReference>
<sequence length="108" mass="12257">MEVVRMDEVEEAQTPHKIEVRKVLKKKDVQVVYLKFKPGEELPLHTTKVDVFFYIVEGRGKVTVGDEQEVVGEKEIIFSPADIPHALENAGDGLFKVLVVKTPNPEMR</sequence>
<dbReference type="SUPFAM" id="SSF51182">
    <property type="entry name" value="RmlC-like cupins"/>
    <property type="match status" value="1"/>
</dbReference>
<evidence type="ECO:0000259" key="1">
    <source>
        <dbReference type="Pfam" id="PF07883"/>
    </source>
</evidence>
<dbReference type="PANTHER" id="PTHR37694">
    <property type="entry name" value="SLR8022 PROTEIN"/>
    <property type="match status" value="1"/>
</dbReference>
<proteinExistence type="predicted"/>
<evidence type="ECO:0000313" key="3">
    <source>
        <dbReference type="Proteomes" id="UP000177876"/>
    </source>
</evidence>
<dbReference type="STRING" id="1797197.A2Y75_11265"/>
<accession>A0A1F2WRB6</accession>
<dbReference type="InterPro" id="IPR014710">
    <property type="entry name" value="RmlC-like_jellyroll"/>
</dbReference>
<evidence type="ECO:0000313" key="2">
    <source>
        <dbReference type="EMBL" id="OFW59401.1"/>
    </source>
</evidence>
<dbReference type="Pfam" id="PF07883">
    <property type="entry name" value="Cupin_2"/>
    <property type="match status" value="1"/>
</dbReference>
<name>A0A1F2WRB6_9ACTN</name>
<dbReference type="AlphaFoldDB" id="A0A1F2WRB6"/>
<comment type="caution">
    <text evidence="2">The sequence shown here is derived from an EMBL/GenBank/DDBJ whole genome shotgun (WGS) entry which is preliminary data.</text>
</comment>
<dbReference type="Proteomes" id="UP000177876">
    <property type="component" value="Unassembled WGS sequence"/>
</dbReference>
<organism evidence="2 3">
    <name type="scientific">Candidatus Solincola sediminis</name>
    <dbReference type="NCBI Taxonomy" id="1797199"/>
    <lineage>
        <taxon>Bacteria</taxon>
        <taxon>Bacillati</taxon>
        <taxon>Actinomycetota</taxon>
        <taxon>Candidatus Geothermincolia</taxon>
        <taxon>Candidatus Geothermincolales</taxon>
        <taxon>Candidatus Geothermincolaceae</taxon>
        <taxon>Candidatus Solincola</taxon>
    </lineage>
</organism>